<dbReference type="PROSITE" id="PS51257">
    <property type="entry name" value="PROKAR_LIPOPROTEIN"/>
    <property type="match status" value="1"/>
</dbReference>
<evidence type="ECO:0008006" key="3">
    <source>
        <dbReference type="Google" id="ProtNLM"/>
    </source>
</evidence>
<gene>
    <name evidence="1" type="ORF">COX39_03375</name>
</gene>
<evidence type="ECO:0000313" key="1">
    <source>
        <dbReference type="EMBL" id="PIP21373.1"/>
    </source>
</evidence>
<sequence>MFKYAAVTLIIVMGLSLSGLSCSLFSQSPSNTNNTQPTSSSVGNSTASGNLLTTISPDQINSQAASNYAKSNQEATSWQPDAVLYALNIKLSSSLKVNQATEIYIYGSSADPKVWYTVSVNQQTGKVTRAWVMKQDYMPEIQNQVKIQYWKTNYVEALQQAEKNGGKVFRDKNPNANISLTLSITQPKNWLWWTVEYQASFSGETLKIKVDTNTGKIYSESGEPTDKASTNQ</sequence>
<organism evidence="1 2">
    <name type="scientific">Candidatus Nealsonbacteria bacterium CG23_combo_of_CG06-09_8_20_14_all_40_13</name>
    <dbReference type="NCBI Taxonomy" id="1974724"/>
    <lineage>
        <taxon>Bacteria</taxon>
        <taxon>Candidatus Nealsoniibacteriota</taxon>
    </lineage>
</organism>
<accession>A0A2G9YRQ1</accession>
<name>A0A2G9YRQ1_9BACT</name>
<dbReference type="Proteomes" id="UP000231567">
    <property type="component" value="Unassembled WGS sequence"/>
</dbReference>
<proteinExistence type="predicted"/>
<evidence type="ECO:0000313" key="2">
    <source>
        <dbReference type="Proteomes" id="UP000231567"/>
    </source>
</evidence>
<dbReference type="EMBL" id="PCRM01000044">
    <property type="protein sequence ID" value="PIP21373.1"/>
    <property type="molecule type" value="Genomic_DNA"/>
</dbReference>
<protein>
    <recommendedName>
        <fullName evidence="3">PepSY domain-containing protein</fullName>
    </recommendedName>
</protein>
<comment type="caution">
    <text evidence="1">The sequence shown here is derived from an EMBL/GenBank/DDBJ whole genome shotgun (WGS) entry which is preliminary data.</text>
</comment>
<reference evidence="1 2" key="1">
    <citation type="submission" date="2017-09" db="EMBL/GenBank/DDBJ databases">
        <title>Depth-based differentiation of microbial function through sediment-hosted aquifers and enrichment of novel symbionts in the deep terrestrial subsurface.</title>
        <authorList>
            <person name="Probst A.J."/>
            <person name="Ladd B."/>
            <person name="Jarett J.K."/>
            <person name="Geller-Mcgrath D.E."/>
            <person name="Sieber C.M."/>
            <person name="Emerson J.B."/>
            <person name="Anantharaman K."/>
            <person name="Thomas B.C."/>
            <person name="Malmstrom R."/>
            <person name="Stieglmeier M."/>
            <person name="Klingl A."/>
            <person name="Woyke T."/>
            <person name="Ryan C.M."/>
            <person name="Banfield J.F."/>
        </authorList>
    </citation>
    <scope>NUCLEOTIDE SEQUENCE [LARGE SCALE GENOMIC DNA]</scope>
    <source>
        <strain evidence="1">CG23_combo_of_CG06-09_8_20_14_all_40_13</strain>
    </source>
</reference>
<dbReference type="AlphaFoldDB" id="A0A2G9YRQ1"/>